<name>A0A834BTH7_ORYME</name>
<gene>
    <name evidence="3" type="ORF">FQA47_002679</name>
</gene>
<accession>A0A834BTH7</accession>
<feature type="compositionally biased region" description="Acidic residues" evidence="1">
    <location>
        <begin position="62"/>
        <end position="91"/>
    </location>
</feature>
<evidence type="ECO:0000313" key="4">
    <source>
        <dbReference type="Proteomes" id="UP000646548"/>
    </source>
</evidence>
<evidence type="ECO:0000313" key="3">
    <source>
        <dbReference type="EMBL" id="KAF6716952.1"/>
    </source>
</evidence>
<organism evidence="3 4">
    <name type="scientific">Oryzias melastigma</name>
    <name type="common">Marine medaka</name>
    <dbReference type="NCBI Taxonomy" id="30732"/>
    <lineage>
        <taxon>Eukaryota</taxon>
        <taxon>Metazoa</taxon>
        <taxon>Chordata</taxon>
        <taxon>Craniata</taxon>
        <taxon>Vertebrata</taxon>
        <taxon>Euteleostomi</taxon>
        <taxon>Actinopterygii</taxon>
        <taxon>Neopterygii</taxon>
        <taxon>Teleostei</taxon>
        <taxon>Neoteleostei</taxon>
        <taxon>Acanthomorphata</taxon>
        <taxon>Ovalentaria</taxon>
        <taxon>Atherinomorphae</taxon>
        <taxon>Beloniformes</taxon>
        <taxon>Adrianichthyidae</taxon>
        <taxon>Oryziinae</taxon>
        <taxon>Oryzias</taxon>
    </lineage>
</organism>
<comment type="caution">
    <text evidence="3">The sequence shown here is derived from an EMBL/GenBank/DDBJ whole genome shotgun (WGS) entry which is preliminary data.</text>
</comment>
<proteinExistence type="predicted"/>
<dbReference type="AlphaFoldDB" id="A0A834BTH7"/>
<sequence length="176" mass="19282">MAVLQTAFFILILMTATQSKPVYQNVEADSSKSSESDSSEEDAAQALQPELTGTAMPHAVEEGDSLEAEQEQEEAEVEEAEEAEEVEEVESSTDTAQDIEVPLNGSNPEAAGLQLLPDAEASSQPHFDVNDCNFYKRCADRHSNATSNVQNLTFYNPHWSHPCWDPCLLYCAGHDS</sequence>
<dbReference type="Proteomes" id="UP000646548">
    <property type="component" value="Unassembled WGS sequence"/>
</dbReference>
<evidence type="ECO:0000256" key="1">
    <source>
        <dbReference type="SAM" id="MobiDB-lite"/>
    </source>
</evidence>
<feature type="chain" id="PRO_5032804009" evidence="2">
    <location>
        <begin position="20"/>
        <end position="176"/>
    </location>
</feature>
<dbReference type="EMBL" id="WKFB01000897">
    <property type="protein sequence ID" value="KAF6716952.1"/>
    <property type="molecule type" value="Genomic_DNA"/>
</dbReference>
<keyword evidence="2" id="KW-0732">Signal</keyword>
<feature type="signal peptide" evidence="2">
    <location>
        <begin position="1"/>
        <end position="19"/>
    </location>
</feature>
<evidence type="ECO:0000256" key="2">
    <source>
        <dbReference type="SAM" id="SignalP"/>
    </source>
</evidence>
<feature type="region of interest" description="Disordered" evidence="1">
    <location>
        <begin position="24"/>
        <end position="111"/>
    </location>
</feature>
<reference evidence="3" key="1">
    <citation type="journal article" name="BMC Genomics">
        <title>Long-read sequencing and de novo genome assembly of marine medaka (Oryzias melastigma).</title>
        <authorList>
            <person name="Liang P."/>
            <person name="Saqib H.S.A."/>
            <person name="Ni X."/>
            <person name="Shen Y."/>
        </authorList>
    </citation>
    <scope>NUCLEOTIDE SEQUENCE</scope>
    <source>
        <strain evidence="3">Bigg-433</strain>
    </source>
</reference>
<protein>
    <submittedName>
        <fullName evidence="3">Uncharacterized protein</fullName>
    </submittedName>
</protein>